<dbReference type="Proteomes" id="UP001597024">
    <property type="component" value="Unassembled WGS sequence"/>
</dbReference>
<dbReference type="InterPro" id="IPR000073">
    <property type="entry name" value="AB_hydrolase_1"/>
</dbReference>
<evidence type="ECO:0000256" key="1">
    <source>
        <dbReference type="ARBA" id="ARBA00010088"/>
    </source>
</evidence>
<protein>
    <submittedName>
        <fullName evidence="6">Alpha/beta fold hydrolase</fullName>
    </submittedName>
</protein>
<accession>A0ABW3DZL5</accession>
<evidence type="ECO:0000313" key="6">
    <source>
        <dbReference type="EMBL" id="MFD0888511.1"/>
    </source>
</evidence>
<evidence type="ECO:0000256" key="4">
    <source>
        <dbReference type="SAM" id="SignalP"/>
    </source>
</evidence>
<dbReference type="Gene3D" id="3.40.50.1820">
    <property type="entry name" value="alpha/beta hydrolase"/>
    <property type="match status" value="1"/>
</dbReference>
<keyword evidence="3 6" id="KW-0378">Hydrolase</keyword>
<proteinExistence type="inferred from homology"/>
<dbReference type="EMBL" id="JBHTHX010001365">
    <property type="protein sequence ID" value="MFD0888511.1"/>
    <property type="molecule type" value="Genomic_DNA"/>
</dbReference>
<name>A0ABW3DZL5_9ACTN</name>
<feature type="signal peptide" evidence="4">
    <location>
        <begin position="1"/>
        <end position="26"/>
    </location>
</feature>
<dbReference type="SUPFAM" id="SSF53474">
    <property type="entry name" value="alpha/beta-Hydrolases"/>
    <property type="match status" value="1"/>
</dbReference>
<keyword evidence="2 4" id="KW-0732">Signal</keyword>
<dbReference type="GO" id="GO:0016787">
    <property type="term" value="F:hydrolase activity"/>
    <property type="evidence" value="ECO:0007669"/>
    <property type="project" value="UniProtKB-KW"/>
</dbReference>
<evidence type="ECO:0000256" key="2">
    <source>
        <dbReference type="ARBA" id="ARBA00022729"/>
    </source>
</evidence>
<reference evidence="7" key="1">
    <citation type="journal article" date="2019" name="Int. J. Syst. Evol. Microbiol.">
        <title>The Global Catalogue of Microorganisms (GCM) 10K type strain sequencing project: providing services to taxonomists for standard genome sequencing and annotation.</title>
        <authorList>
            <consortium name="The Broad Institute Genomics Platform"/>
            <consortium name="The Broad Institute Genome Sequencing Center for Infectious Disease"/>
            <person name="Wu L."/>
            <person name="Ma J."/>
        </authorList>
    </citation>
    <scope>NUCLEOTIDE SEQUENCE [LARGE SCALE GENOMIC DNA]</scope>
    <source>
        <strain evidence="7">CCUG 62974</strain>
    </source>
</reference>
<evidence type="ECO:0000313" key="7">
    <source>
        <dbReference type="Proteomes" id="UP001597024"/>
    </source>
</evidence>
<gene>
    <name evidence="6" type="ORF">ACFQ08_28590</name>
</gene>
<sequence length="301" mass="31906">MNFAWKTFLAAGATLAALMPASAAQAHSCAGATAPCEGELSVPLDWSNPESEKISVAYLWIPRGDRSRPPLTTAVANGGGPGPLDPSYAGLGKALLGPLSDRVDVLMVEPRGFGKSSPLSCDGLDVTRPGTIEACARQIGDRGRFFTSDQAAADLDAVRAALDVRDVTFVGVSYGTLLGQAYATRFPEHLRAMFLESVIGTGDDGYDKQGFRNQQKLGLAALRAACRRSPACARNNPDPAALWDRLLKRLRTEPDPKLPIHQTGYLLTAAAVPDARSTLAAANAYLKGDRAPLYRLVSRAA</sequence>
<feature type="non-terminal residue" evidence="6">
    <location>
        <position position="301"/>
    </location>
</feature>
<comment type="similarity">
    <text evidence="1">Belongs to the peptidase S33 family.</text>
</comment>
<dbReference type="Pfam" id="PF00561">
    <property type="entry name" value="Abhydrolase_1"/>
    <property type="match status" value="1"/>
</dbReference>
<dbReference type="InterPro" id="IPR051601">
    <property type="entry name" value="Serine_prot/Carboxylest_S33"/>
</dbReference>
<feature type="domain" description="AB hydrolase-1" evidence="5">
    <location>
        <begin position="79"/>
        <end position="205"/>
    </location>
</feature>
<evidence type="ECO:0000259" key="5">
    <source>
        <dbReference type="Pfam" id="PF00561"/>
    </source>
</evidence>
<feature type="chain" id="PRO_5046754176" evidence="4">
    <location>
        <begin position="27"/>
        <end position="301"/>
    </location>
</feature>
<keyword evidence="7" id="KW-1185">Reference proteome</keyword>
<dbReference type="PANTHER" id="PTHR43248:SF29">
    <property type="entry name" value="TRIPEPTIDYL AMINOPEPTIDASE"/>
    <property type="match status" value="1"/>
</dbReference>
<organism evidence="6 7">
    <name type="scientific">Streptosporangium algeriense</name>
    <dbReference type="NCBI Taxonomy" id="1682748"/>
    <lineage>
        <taxon>Bacteria</taxon>
        <taxon>Bacillati</taxon>
        <taxon>Actinomycetota</taxon>
        <taxon>Actinomycetes</taxon>
        <taxon>Streptosporangiales</taxon>
        <taxon>Streptosporangiaceae</taxon>
        <taxon>Streptosporangium</taxon>
    </lineage>
</organism>
<evidence type="ECO:0000256" key="3">
    <source>
        <dbReference type="ARBA" id="ARBA00022801"/>
    </source>
</evidence>
<comment type="caution">
    <text evidence="6">The sequence shown here is derived from an EMBL/GenBank/DDBJ whole genome shotgun (WGS) entry which is preliminary data.</text>
</comment>
<dbReference type="PANTHER" id="PTHR43248">
    <property type="entry name" value="2-SUCCINYL-6-HYDROXY-2,4-CYCLOHEXADIENE-1-CARBOXYLATE SYNTHASE"/>
    <property type="match status" value="1"/>
</dbReference>
<dbReference type="InterPro" id="IPR029058">
    <property type="entry name" value="AB_hydrolase_fold"/>
</dbReference>